<dbReference type="GO" id="GO:1990281">
    <property type="term" value="C:efflux pump complex"/>
    <property type="evidence" value="ECO:0007669"/>
    <property type="project" value="TreeGrafter"/>
</dbReference>
<gene>
    <name evidence="6" type="ORF">PI23P_04532</name>
</gene>
<dbReference type="PANTHER" id="PTHR30469:SF15">
    <property type="entry name" value="HLYD FAMILY OF SECRETION PROTEINS"/>
    <property type="match status" value="1"/>
</dbReference>
<dbReference type="eggNOG" id="COG0845">
    <property type="taxonomic scope" value="Bacteria"/>
</dbReference>
<dbReference type="EMBL" id="AAOG01000001">
    <property type="protein sequence ID" value="EAR13734.1"/>
    <property type="molecule type" value="Genomic_DNA"/>
</dbReference>
<dbReference type="InterPro" id="IPR058648">
    <property type="entry name" value="HH_CzcB-like"/>
</dbReference>
<dbReference type="Gene3D" id="2.40.420.20">
    <property type="match status" value="1"/>
</dbReference>
<feature type="domain" description="CzcB-like alpha-helical hairpin" evidence="2">
    <location>
        <begin position="135"/>
        <end position="192"/>
    </location>
</feature>
<feature type="domain" description="Multidrug resistance protein MdtA-like C-terminal permuted SH3" evidence="4">
    <location>
        <begin position="312"/>
        <end position="376"/>
    </location>
</feature>
<sequence>MKNIFITLLTALALSSCAEKTEVSLETLLATNDVAQIKTRKAAMDAEQQLLSTSLKAINDKLDALVENKNIPLITALTVKETVFTHYIELQGNVQTKQNILIYPELPGIIKTMFVKEGQQVVKGQVLANIEDGGMSAQLAQIEANAQLAKTTYTRQKRLWDQKIGSEIQFLQAQTAYEAQKSAVNQLKSQLEKATIIAPFSGTIDAIFQEKGTVVVPGQGVPVFRIINLSHMYIETEVPETYLVSITKNKAVEVNFPVLGTTLQTKVRQVGNYINPSNRSFKIEIDVPNNAGAIKPNLTARLKINDYTNAKAILIPQSIISENAKGEQFVYILKDKKKNNEATAERLVIATGKTQGDFIEITAHLSPGSEIIMEGARSVNNGQIVRVINN</sequence>
<evidence type="ECO:0000313" key="7">
    <source>
        <dbReference type="Proteomes" id="UP000003053"/>
    </source>
</evidence>
<dbReference type="InterPro" id="IPR058647">
    <property type="entry name" value="BSH_CzcB-like"/>
</dbReference>
<dbReference type="OrthoDB" id="9806939at2"/>
<evidence type="ECO:0000259" key="2">
    <source>
        <dbReference type="Pfam" id="PF25893"/>
    </source>
</evidence>
<dbReference type="Pfam" id="PF25973">
    <property type="entry name" value="BSH_CzcB"/>
    <property type="match status" value="1"/>
</dbReference>
<evidence type="ECO:0000313" key="6">
    <source>
        <dbReference type="EMBL" id="EAR13734.1"/>
    </source>
</evidence>
<comment type="caution">
    <text evidence="6">The sequence shown here is derived from an EMBL/GenBank/DDBJ whole genome shotgun (WGS) entry which is preliminary data.</text>
</comment>
<feature type="domain" description="CusB-like beta-barrel" evidence="3">
    <location>
        <begin position="234"/>
        <end position="306"/>
    </location>
</feature>
<feature type="domain" description="CzcB-like barrel-sandwich hybrid" evidence="5">
    <location>
        <begin position="102"/>
        <end position="204"/>
    </location>
</feature>
<dbReference type="Gene3D" id="2.40.30.170">
    <property type="match status" value="1"/>
</dbReference>
<dbReference type="SUPFAM" id="SSF111369">
    <property type="entry name" value="HlyD-like secretion proteins"/>
    <property type="match status" value="1"/>
</dbReference>
<accession>A4BXP3</accession>
<name>A4BXP3_9FLAO</name>
<dbReference type="HOGENOM" id="CLU_018816_1_2_10"/>
<keyword evidence="7" id="KW-1185">Reference proteome</keyword>
<dbReference type="Pfam" id="PF25954">
    <property type="entry name" value="Beta-barrel_RND_2"/>
    <property type="match status" value="1"/>
</dbReference>
<dbReference type="Gene3D" id="1.10.287.470">
    <property type="entry name" value="Helix hairpin bin"/>
    <property type="match status" value="1"/>
</dbReference>
<evidence type="ECO:0000259" key="4">
    <source>
        <dbReference type="Pfam" id="PF25967"/>
    </source>
</evidence>
<dbReference type="AlphaFoldDB" id="A4BXP3"/>
<comment type="similarity">
    <text evidence="1">Belongs to the membrane fusion protein (MFP) (TC 8.A.1) family.</text>
</comment>
<dbReference type="STRING" id="313594.PI23P_04532"/>
<dbReference type="PROSITE" id="PS51257">
    <property type="entry name" value="PROKAR_LIPOPROTEIN"/>
    <property type="match status" value="1"/>
</dbReference>
<dbReference type="InterPro" id="IPR006143">
    <property type="entry name" value="RND_pump_MFP"/>
</dbReference>
<dbReference type="NCBIfam" id="TIGR01730">
    <property type="entry name" value="RND_mfp"/>
    <property type="match status" value="1"/>
</dbReference>
<dbReference type="RefSeq" id="WP_004569532.1">
    <property type="nucleotide sequence ID" value="NZ_CH724148.1"/>
</dbReference>
<dbReference type="Proteomes" id="UP000003053">
    <property type="component" value="Unassembled WGS sequence"/>
</dbReference>
<dbReference type="Pfam" id="PF25893">
    <property type="entry name" value="HH_CzcB"/>
    <property type="match status" value="1"/>
</dbReference>
<dbReference type="PANTHER" id="PTHR30469">
    <property type="entry name" value="MULTIDRUG RESISTANCE PROTEIN MDTA"/>
    <property type="match status" value="1"/>
</dbReference>
<organism evidence="6 7">
    <name type="scientific">Polaribacter irgensii 23-P</name>
    <dbReference type="NCBI Taxonomy" id="313594"/>
    <lineage>
        <taxon>Bacteria</taxon>
        <taxon>Pseudomonadati</taxon>
        <taxon>Bacteroidota</taxon>
        <taxon>Flavobacteriia</taxon>
        <taxon>Flavobacteriales</taxon>
        <taxon>Flavobacteriaceae</taxon>
    </lineage>
</organism>
<protein>
    <submittedName>
        <fullName evidence="6">Efflux transporter, RND family, MFP subunit</fullName>
    </submittedName>
</protein>
<evidence type="ECO:0000259" key="5">
    <source>
        <dbReference type="Pfam" id="PF25973"/>
    </source>
</evidence>
<evidence type="ECO:0000259" key="3">
    <source>
        <dbReference type="Pfam" id="PF25954"/>
    </source>
</evidence>
<dbReference type="GO" id="GO:0015562">
    <property type="term" value="F:efflux transmembrane transporter activity"/>
    <property type="evidence" value="ECO:0007669"/>
    <property type="project" value="TreeGrafter"/>
</dbReference>
<evidence type="ECO:0000256" key="1">
    <source>
        <dbReference type="ARBA" id="ARBA00009477"/>
    </source>
</evidence>
<dbReference type="InterPro" id="IPR058627">
    <property type="entry name" value="MdtA-like_C"/>
</dbReference>
<dbReference type="InterPro" id="IPR058792">
    <property type="entry name" value="Beta-barrel_RND_2"/>
</dbReference>
<dbReference type="Gene3D" id="2.40.50.100">
    <property type="match status" value="1"/>
</dbReference>
<dbReference type="Pfam" id="PF25967">
    <property type="entry name" value="RND-MFP_C"/>
    <property type="match status" value="1"/>
</dbReference>
<proteinExistence type="inferred from homology"/>
<reference evidence="6 7" key="1">
    <citation type="submission" date="2006-02" db="EMBL/GenBank/DDBJ databases">
        <authorList>
            <person name="Murray A."/>
            <person name="Staley J."/>
            <person name="Ferriera S."/>
            <person name="Johnson J."/>
            <person name="Kravitz S."/>
            <person name="Halpern A."/>
            <person name="Remington K."/>
            <person name="Beeson K."/>
            <person name="Tran B."/>
            <person name="Rogers Y.-H."/>
            <person name="Friedman R."/>
            <person name="Venter J.C."/>
        </authorList>
    </citation>
    <scope>NUCLEOTIDE SEQUENCE [LARGE SCALE GENOMIC DNA]</scope>
    <source>
        <strain evidence="6 7">23-P</strain>
    </source>
</reference>